<evidence type="ECO:0000256" key="1">
    <source>
        <dbReference type="ARBA" id="ARBA00004141"/>
    </source>
</evidence>
<comment type="subcellular location">
    <subcellularLocation>
        <location evidence="1 6">Membrane</location>
        <topology evidence="1 6">Multi-pass membrane protein</topology>
    </subcellularLocation>
</comment>
<feature type="transmembrane region" description="Helical" evidence="6">
    <location>
        <begin position="38"/>
        <end position="61"/>
    </location>
</feature>
<proteinExistence type="inferred from homology"/>
<feature type="transmembrane region" description="Helical" evidence="6">
    <location>
        <begin position="173"/>
        <end position="200"/>
    </location>
</feature>
<dbReference type="AlphaFoldDB" id="A0A9X0WC56"/>
<comment type="caution">
    <text evidence="7">The sequence shown here is derived from an EMBL/GenBank/DDBJ whole genome shotgun (WGS) entry which is preliminary data.</text>
</comment>
<evidence type="ECO:0000313" key="7">
    <source>
        <dbReference type="EMBL" id="MBK1620845.1"/>
    </source>
</evidence>
<evidence type="ECO:0000313" key="8">
    <source>
        <dbReference type="Proteomes" id="UP001138768"/>
    </source>
</evidence>
<dbReference type="PANTHER" id="PTHR12608:SF1">
    <property type="entry name" value="TRANSMEMBRANE PROTEIN 165"/>
    <property type="match status" value="1"/>
</dbReference>
<evidence type="ECO:0000256" key="5">
    <source>
        <dbReference type="ARBA" id="ARBA00023136"/>
    </source>
</evidence>
<comment type="caution">
    <text evidence="6">Lacks conserved residue(s) required for the propagation of feature annotation.</text>
</comment>
<feature type="transmembrane region" description="Helical" evidence="6">
    <location>
        <begin position="68"/>
        <end position="85"/>
    </location>
</feature>
<dbReference type="GO" id="GO:0016020">
    <property type="term" value="C:membrane"/>
    <property type="evidence" value="ECO:0007669"/>
    <property type="project" value="UniProtKB-SubCell"/>
</dbReference>
<keyword evidence="5 6" id="KW-0472">Membrane</keyword>
<gene>
    <name evidence="7" type="ORF">CKO42_20920</name>
</gene>
<sequence>MDISVALSTFALLFLAEMGDKSQLLVMTLAHRYRPGPVIAGSFVAFALLNLLAVVVGQALFDWLPQGWLLLVAAGLFLFFGVRSWQDANQGEDDAEIPARNSGGFLQSFSLIFVAELGDKTQLAMLALAASTGDLWAVLFGGTLALWSVSLIGILFGCTLLRRLPTHWVHRAAAILFIGFGLLALGQLLFNGVVVIGWMIGHG</sequence>
<keyword evidence="4 6" id="KW-1133">Transmembrane helix</keyword>
<dbReference type="InterPro" id="IPR001727">
    <property type="entry name" value="GDT1-like"/>
</dbReference>
<keyword evidence="3 6" id="KW-0812">Transmembrane</keyword>
<evidence type="ECO:0000256" key="6">
    <source>
        <dbReference type="RuleBase" id="RU365102"/>
    </source>
</evidence>
<evidence type="ECO:0000256" key="2">
    <source>
        <dbReference type="ARBA" id="ARBA00009190"/>
    </source>
</evidence>
<dbReference type="PANTHER" id="PTHR12608">
    <property type="entry name" value="TRANSMEMBRANE PROTEIN HTP-1 RELATED"/>
    <property type="match status" value="1"/>
</dbReference>
<reference evidence="7 8" key="1">
    <citation type="journal article" date="2020" name="Microorganisms">
        <title>Osmotic Adaptation and Compatible Solute Biosynthesis of Phototrophic Bacteria as Revealed from Genome Analyses.</title>
        <authorList>
            <person name="Imhoff J.F."/>
            <person name="Rahn T."/>
            <person name="Kunzel S."/>
            <person name="Keller A."/>
            <person name="Neulinger S.C."/>
        </authorList>
    </citation>
    <scope>NUCLEOTIDE SEQUENCE [LARGE SCALE GENOMIC DNA]</scope>
    <source>
        <strain evidence="7 8">DSM 25653</strain>
    </source>
</reference>
<dbReference type="Proteomes" id="UP001138768">
    <property type="component" value="Unassembled WGS sequence"/>
</dbReference>
<protein>
    <recommendedName>
        <fullName evidence="6">GDT1 family protein</fullName>
    </recommendedName>
</protein>
<dbReference type="GO" id="GO:0046873">
    <property type="term" value="F:metal ion transmembrane transporter activity"/>
    <property type="evidence" value="ECO:0007669"/>
    <property type="project" value="InterPro"/>
</dbReference>
<evidence type="ECO:0000256" key="3">
    <source>
        <dbReference type="ARBA" id="ARBA00022692"/>
    </source>
</evidence>
<dbReference type="EMBL" id="NRRY01000050">
    <property type="protein sequence ID" value="MBK1620845.1"/>
    <property type="molecule type" value="Genomic_DNA"/>
</dbReference>
<name>A0A9X0WC56_9GAMM</name>
<dbReference type="Pfam" id="PF01169">
    <property type="entry name" value="GDT1"/>
    <property type="match status" value="2"/>
</dbReference>
<accession>A0A9X0WC56</accession>
<keyword evidence="8" id="KW-1185">Reference proteome</keyword>
<comment type="similarity">
    <text evidence="2 6">Belongs to the GDT1 family.</text>
</comment>
<feature type="transmembrane region" description="Helical" evidence="6">
    <location>
        <begin position="135"/>
        <end position="161"/>
    </location>
</feature>
<dbReference type="RefSeq" id="WP_200248344.1">
    <property type="nucleotide sequence ID" value="NZ_NRRY01000050.1"/>
</dbReference>
<organism evidence="7 8">
    <name type="scientific">Lamprobacter modestohalophilus</name>
    <dbReference type="NCBI Taxonomy" id="1064514"/>
    <lineage>
        <taxon>Bacteria</taxon>
        <taxon>Pseudomonadati</taxon>
        <taxon>Pseudomonadota</taxon>
        <taxon>Gammaproteobacteria</taxon>
        <taxon>Chromatiales</taxon>
        <taxon>Chromatiaceae</taxon>
        <taxon>Lamprobacter</taxon>
    </lineage>
</organism>
<evidence type="ECO:0000256" key="4">
    <source>
        <dbReference type="ARBA" id="ARBA00022989"/>
    </source>
</evidence>